<evidence type="ECO:0000256" key="2">
    <source>
        <dbReference type="ARBA" id="ARBA00022553"/>
    </source>
</evidence>
<dbReference type="InterPro" id="IPR036305">
    <property type="entry name" value="RGS_sf"/>
</dbReference>
<dbReference type="PROSITE" id="PS50132">
    <property type="entry name" value="RGS"/>
    <property type="match status" value="1"/>
</dbReference>
<keyword evidence="5" id="KW-0418">Kinase</keyword>
<dbReference type="GO" id="GO:0004674">
    <property type="term" value="F:protein serine/threonine kinase activity"/>
    <property type="evidence" value="ECO:0007669"/>
    <property type="project" value="UniProtKB-KW"/>
</dbReference>
<dbReference type="Gene3D" id="3.30.200.20">
    <property type="entry name" value="Phosphorylase Kinase, domain 1"/>
    <property type="match status" value="1"/>
</dbReference>
<evidence type="ECO:0000256" key="3">
    <source>
        <dbReference type="ARBA" id="ARBA00022679"/>
    </source>
</evidence>
<feature type="domain" description="Protein kinase" evidence="8">
    <location>
        <begin position="191"/>
        <end position="492"/>
    </location>
</feature>
<name>A0A9W7GGC9_9STRA</name>
<dbReference type="InterPro" id="IPR016137">
    <property type="entry name" value="RGS"/>
</dbReference>
<accession>A0A9W7GGC9</accession>
<feature type="domain" description="RGS" evidence="9">
    <location>
        <begin position="52"/>
        <end position="176"/>
    </location>
</feature>
<dbReference type="GO" id="GO:0005524">
    <property type="term" value="F:ATP binding"/>
    <property type="evidence" value="ECO:0007669"/>
    <property type="project" value="UniProtKB-UniRule"/>
</dbReference>
<evidence type="ECO:0000256" key="1">
    <source>
        <dbReference type="ARBA" id="ARBA00022527"/>
    </source>
</evidence>
<dbReference type="InterPro" id="IPR045270">
    <property type="entry name" value="STKc_AGC"/>
</dbReference>
<dbReference type="Gene3D" id="1.10.510.10">
    <property type="entry name" value="Transferase(Phosphotransferase) domain 1"/>
    <property type="match status" value="1"/>
</dbReference>
<dbReference type="PROSITE" id="PS00108">
    <property type="entry name" value="PROTEIN_KINASE_ST"/>
    <property type="match status" value="1"/>
</dbReference>
<keyword evidence="4 7" id="KW-0547">Nucleotide-binding</keyword>
<sequence>MGGAATKAVDEANGVKVRRQTIWRKEESIEEMKARFIDDGTFPPDVSDEYVELRRTLEEPVCQRFLGDFSKKILSQESFFSWIDIQEYRQIPTLDYKRSKLNHIFKKYIVPGSVLQLGFLDAEDISAVTNLIQEAKEDKKVLLTHTLDDIQHKIFMDMFKSTYIPFQKSPEYTQMKAAMAETFNRVTMDDFDLFDMIGEGGFAKVIRVRKKTTDRFYALKVQRKKDLVEMYLDDPKRLHTEKMVFAACHHPFIVNLDYSLQTPTCALLVLGLANAGNLQDVINESPDYRVPVDRVVFFAAEIVLALRHLHDLKLMYRDLKPSNVLLCEDGHIQLADMGGVADCGGSVLSSGENDPRLMTDRHGKGRRRSIMGTHGYMAPEMVKLLGQKRFERVGYTEMIDYWSLGVTVYKLLSGKRPFDKKKFEKLLEEQGGEVDKNSKETNKEYALLLQEVNYPEHFSDSAKSLISGLLEVDEKNRLGSNGIEKIKVHKFFKTIDWDKLMQKHVIPPVVPPQKMYPTKPIHKNFEGMMATLTKQRRANGNDDVDWGAEIAESDNELFSTWDFISPHTLKVEMGISGEMEAHDTNFKIQQIIGSEHVSPKEGRRSILGSITPLAMHRSVKNVLSNDNA</sequence>
<dbReference type="InterPro" id="IPR000961">
    <property type="entry name" value="AGC-kinase_C"/>
</dbReference>
<dbReference type="Pfam" id="PF00615">
    <property type="entry name" value="RGS"/>
    <property type="match status" value="1"/>
</dbReference>
<protein>
    <submittedName>
        <fullName evidence="11">Uncharacterized protein</fullName>
    </submittedName>
</protein>
<evidence type="ECO:0000256" key="5">
    <source>
        <dbReference type="ARBA" id="ARBA00022777"/>
    </source>
</evidence>
<dbReference type="InterPro" id="IPR044926">
    <property type="entry name" value="RGS_subdomain_2"/>
</dbReference>
<dbReference type="OrthoDB" id="354826at2759"/>
<keyword evidence="6 7" id="KW-0067">ATP-binding</keyword>
<evidence type="ECO:0000259" key="10">
    <source>
        <dbReference type="PROSITE" id="PS51285"/>
    </source>
</evidence>
<dbReference type="Pfam" id="PF00069">
    <property type="entry name" value="Pkinase"/>
    <property type="match status" value="1"/>
</dbReference>
<dbReference type="InterPro" id="IPR017441">
    <property type="entry name" value="Protein_kinase_ATP_BS"/>
</dbReference>
<evidence type="ECO:0000256" key="6">
    <source>
        <dbReference type="ARBA" id="ARBA00022840"/>
    </source>
</evidence>
<dbReference type="EMBL" id="BRYA01001479">
    <property type="protein sequence ID" value="GMI44374.1"/>
    <property type="molecule type" value="Genomic_DNA"/>
</dbReference>
<dbReference type="SMART" id="SM00220">
    <property type="entry name" value="S_TKc"/>
    <property type="match status" value="1"/>
</dbReference>
<dbReference type="InterPro" id="IPR008271">
    <property type="entry name" value="Ser/Thr_kinase_AS"/>
</dbReference>
<organism evidence="11 12">
    <name type="scientific">Triparma columacea</name>
    <dbReference type="NCBI Taxonomy" id="722753"/>
    <lineage>
        <taxon>Eukaryota</taxon>
        <taxon>Sar</taxon>
        <taxon>Stramenopiles</taxon>
        <taxon>Ochrophyta</taxon>
        <taxon>Bolidophyceae</taxon>
        <taxon>Parmales</taxon>
        <taxon>Triparmaceae</taxon>
        <taxon>Triparma</taxon>
    </lineage>
</organism>
<feature type="binding site" evidence="7">
    <location>
        <position position="220"/>
    </location>
    <ligand>
        <name>ATP</name>
        <dbReference type="ChEBI" id="CHEBI:30616"/>
    </ligand>
</feature>
<evidence type="ECO:0000313" key="11">
    <source>
        <dbReference type="EMBL" id="GMI44374.1"/>
    </source>
</evidence>
<dbReference type="CDD" id="cd05123">
    <property type="entry name" value="STKc_AGC"/>
    <property type="match status" value="1"/>
</dbReference>
<evidence type="ECO:0000256" key="4">
    <source>
        <dbReference type="ARBA" id="ARBA00022741"/>
    </source>
</evidence>
<evidence type="ECO:0000313" key="12">
    <source>
        <dbReference type="Proteomes" id="UP001165065"/>
    </source>
</evidence>
<keyword evidence="2" id="KW-0597">Phosphoprotein</keyword>
<feature type="domain" description="AGC-kinase C-terminal" evidence="10">
    <location>
        <begin position="493"/>
        <end position="573"/>
    </location>
</feature>
<dbReference type="PROSITE" id="PS51285">
    <property type="entry name" value="AGC_KINASE_CTER"/>
    <property type="match status" value="1"/>
</dbReference>
<gene>
    <name evidence="11" type="ORF">TrCOL_g1301</name>
</gene>
<dbReference type="AlphaFoldDB" id="A0A9W7GGC9"/>
<dbReference type="SMART" id="SM00315">
    <property type="entry name" value="RGS"/>
    <property type="match status" value="1"/>
</dbReference>
<dbReference type="SUPFAM" id="SSF48097">
    <property type="entry name" value="Regulator of G-protein signaling, RGS"/>
    <property type="match status" value="1"/>
</dbReference>
<keyword evidence="12" id="KW-1185">Reference proteome</keyword>
<evidence type="ECO:0000259" key="9">
    <source>
        <dbReference type="PROSITE" id="PS50132"/>
    </source>
</evidence>
<reference evidence="12" key="1">
    <citation type="journal article" date="2023" name="Commun. Biol.">
        <title>Genome analysis of Parmales, the sister group of diatoms, reveals the evolutionary specialization of diatoms from phago-mixotrophs to photoautotrophs.</title>
        <authorList>
            <person name="Ban H."/>
            <person name="Sato S."/>
            <person name="Yoshikawa S."/>
            <person name="Yamada K."/>
            <person name="Nakamura Y."/>
            <person name="Ichinomiya M."/>
            <person name="Sato N."/>
            <person name="Blanc-Mathieu R."/>
            <person name="Endo H."/>
            <person name="Kuwata A."/>
            <person name="Ogata H."/>
        </authorList>
    </citation>
    <scope>NUCLEOTIDE SEQUENCE [LARGE SCALE GENOMIC DNA]</scope>
</reference>
<keyword evidence="3" id="KW-0808">Transferase</keyword>
<proteinExistence type="predicted"/>
<keyword evidence="1" id="KW-0723">Serine/threonine-protein kinase</keyword>
<evidence type="ECO:0000256" key="7">
    <source>
        <dbReference type="PROSITE-ProRule" id="PRU10141"/>
    </source>
</evidence>
<dbReference type="CDD" id="cd07440">
    <property type="entry name" value="RGS"/>
    <property type="match status" value="1"/>
</dbReference>
<dbReference type="SUPFAM" id="SSF56112">
    <property type="entry name" value="Protein kinase-like (PK-like)"/>
    <property type="match status" value="1"/>
</dbReference>
<comment type="caution">
    <text evidence="11">The sequence shown here is derived from an EMBL/GenBank/DDBJ whole genome shotgun (WGS) entry which is preliminary data.</text>
</comment>
<dbReference type="PROSITE" id="PS00107">
    <property type="entry name" value="PROTEIN_KINASE_ATP"/>
    <property type="match status" value="1"/>
</dbReference>
<dbReference type="Proteomes" id="UP001165065">
    <property type="component" value="Unassembled WGS sequence"/>
</dbReference>
<dbReference type="InterPro" id="IPR011009">
    <property type="entry name" value="Kinase-like_dom_sf"/>
</dbReference>
<dbReference type="PROSITE" id="PS50011">
    <property type="entry name" value="PROTEIN_KINASE_DOM"/>
    <property type="match status" value="1"/>
</dbReference>
<dbReference type="PANTHER" id="PTHR24351">
    <property type="entry name" value="RIBOSOMAL PROTEIN S6 KINASE"/>
    <property type="match status" value="1"/>
</dbReference>
<dbReference type="Gene3D" id="1.10.167.10">
    <property type="entry name" value="Regulator of G-protein Signalling 4, domain 2"/>
    <property type="match status" value="1"/>
</dbReference>
<dbReference type="InterPro" id="IPR000719">
    <property type="entry name" value="Prot_kinase_dom"/>
</dbReference>
<evidence type="ECO:0000259" key="8">
    <source>
        <dbReference type="PROSITE" id="PS50011"/>
    </source>
</evidence>